<evidence type="ECO:0000256" key="6">
    <source>
        <dbReference type="ARBA" id="ARBA00022798"/>
    </source>
</evidence>
<dbReference type="Proteomes" id="UP000503447">
    <property type="component" value="Chromosome"/>
</dbReference>
<feature type="active site" description="Nucleophile" evidence="8">
    <location>
        <position position="580"/>
    </location>
</feature>
<dbReference type="Pfam" id="PF06941">
    <property type="entry name" value="NT5C"/>
    <property type="match status" value="1"/>
</dbReference>
<dbReference type="Pfam" id="PF02782">
    <property type="entry name" value="FGGY_C"/>
    <property type="match status" value="1"/>
</dbReference>
<dbReference type="SUPFAM" id="SSF56784">
    <property type="entry name" value="HAD-like"/>
    <property type="match status" value="1"/>
</dbReference>
<keyword evidence="3 9" id="KW-0808">Transferase</keyword>
<comment type="similarity">
    <text evidence="1 9">Belongs to the FGGY kinase family.</text>
</comment>
<dbReference type="GO" id="GO:0008253">
    <property type="term" value="F:5'-nucleotidase activity"/>
    <property type="evidence" value="ECO:0007669"/>
    <property type="project" value="InterPro"/>
</dbReference>
<feature type="domain" description="Carbohydrate kinase FGGY C-terminal" evidence="12">
    <location>
        <begin position="260"/>
        <end position="504"/>
    </location>
</feature>
<dbReference type="InterPro" id="IPR036412">
    <property type="entry name" value="HAD-like_sf"/>
</dbReference>
<dbReference type="SUPFAM" id="SSF53067">
    <property type="entry name" value="Actin-like ATPase domain"/>
    <property type="match status" value="3"/>
</dbReference>
<dbReference type="InterPro" id="IPR018485">
    <property type="entry name" value="FGGY_C"/>
</dbReference>
<comment type="similarity">
    <text evidence="2">Belongs to the 5'(3')-deoxyribonucleotidase family.</text>
</comment>
<feature type="compositionally biased region" description="Basic and acidic residues" evidence="10">
    <location>
        <begin position="415"/>
        <end position="437"/>
    </location>
</feature>
<dbReference type="InterPro" id="IPR018483">
    <property type="entry name" value="Carb_kinase_FGGY_CS"/>
</dbReference>
<evidence type="ECO:0000256" key="8">
    <source>
        <dbReference type="PIRSR" id="PIRSR610708-1"/>
    </source>
</evidence>
<dbReference type="InterPro" id="IPR018484">
    <property type="entry name" value="FGGY_N"/>
</dbReference>
<feature type="domain" description="Carbohydrate kinase FGGY N-terminal" evidence="11">
    <location>
        <begin position="6"/>
        <end position="251"/>
    </location>
</feature>
<dbReference type="AlphaFoldDB" id="A0A6M5YUC5"/>
<dbReference type="Pfam" id="PF00370">
    <property type="entry name" value="FGGY_N"/>
    <property type="match status" value="1"/>
</dbReference>
<dbReference type="RefSeq" id="WP_171472075.1">
    <property type="nucleotide sequence ID" value="NZ_CP053452.2"/>
</dbReference>
<evidence type="ECO:0000259" key="12">
    <source>
        <dbReference type="Pfam" id="PF02782"/>
    </source>
</evidence>
<evidence type="ECO:0000256" key="7">
    <source>
        <dbReference type="ARBA" id="ARBA00022840"/>
    </source>
</evidence>
<evidence type="ECO:0000256" key="3">
    <source>
        <dbReference type="ARBA" id="ARBA00022679"/>
    </source>
</evidence>
<sequence length="769" mass="83508">MPSPLVLAIDQGTTSSRAVVYDATTFTPLGAAQQEIEQHYPRDGWVEHEPEDIWYSVARTVREAIAKSGRDPRDVAAIGITNQRETVVAWDRASGRPVYRAIVWQDRRTTDFCRERAADQPWLTAKTGLVLDPYFSGTKLHWLLERTPLLKVVADHGELAVGTIDSFLIWRLTGGAVHATDATNASRTLLFNIHAMQWDTELLRYFGVPLAALPDVKSSVAEFGVTKGLDFLPDGVPIRGVAGDQQAALFGQGCFGPGAAKCTYGTGAFYLLHTGDTAVSSQHKLLTTVAAMTDAKPKYALEGAVFIAGAAVQWLRDGLHLFKSAAEVEQLAKESNPAEPVLFVPGFVGLGAPHWVPEARGVIFGLTRATTAADLGRAALEGVAFQVADLIDAAEKDAKEPPPPAPEEPTPQPPPRREGGTARDASRDSPDVPEIRRSFSPPFREGLGVGSAGAGAVGLLRVDGGMARNDWFLQFQADALGSPLSRAAQSESTALGAAFLAAVGAGLADQSKLGAGGRCDAVRAHAPGRRPRAKARRMAPGRAGGDRVLLGRRVKYHHGASPRPPSPKMDTEGIDIALFDMDGSLADYDGALVRALEELRAPEEPPITRENLWQTEGREHILARLRLIKGQPGWWLNLDPISTGMTVLRLCERLGFDVHVLTKGPKRFALAWDEKVRWCQRHIGPDVDVHVTSDKGLVYGKLLYDDYPEYMLRWLRHRPRGLGVMPVAPHNRDFVHPNVVKWDGTNLEEVTRAVLVAKNRNPGEALVLG</sequence>
<dbReference type="NCBIfam" id="NF000756">
    <property type="entry name" value="PRK00047.1"/>
    <property type="match status" value="1"/>
</dbReference>
<evidence type="ECO:0000256" key="9">
    <source>
        <dbReference type="RuleBase" id="RU003733"/>
    </source>
</evidence>
<dbReference type="FunFam" id="3.30.420.40:FF:000008">
    <property type="entry name" value="Glycerol kinase"/>
    <property type="match status" value="1"/>
</dbReference>
<dbReference type="CDD" id="cd07786">
    <property type="entry name" value="FGGY_EcGK_like"/>
    <property type="match status" value="1"/>
</dbReference>
<gene>
    <name evidence="13" type="ORF">FTUN_4069</name>
</gene>
<organism evidence="13 14">
    <name type="scientific">Frigoriglobus tundricola</name>
    <dbReference type="NCBI Taxonomy" id="2774151"/>
    <lineage>
        <taxon>Bacteria</taxon>
        <taxon>Pseudomonadati</taxon>
        <taxon>Planctomycetota</taxon>
        <taxon>Planctomycetia</taxon>
        <taxon>Gemmatales</taxon>
        <taxon>Gemmataceae</taxon>
        <taxon>Frigoriglobus</taxon>
    </lineage>
</organism>
<evidence type="ECO:0000256" key="1">
    <source>
        <dbReference type="ARBA" id="ARBA00009156"/>
    </source>
</evidence>
<dbReference type="GO" id="GO:0009264">
    <property type="term" value="P:deoxyribonucleotide catabolic process"/>
    <property type="evidence" value="ECO:0007669"/>
    <property type="project" value="InterPro"/>
</dbReference>
<dbReference type="PROSITE" id="PS00445">
    <property type="entry name" value="FGGY_KINASES_2"/>
    <property type="match status" value="1"/>
</dbReference>
<dbReference type="InterPro" id="IPR043129">
    <property type="entry name" value="ATPase_NBD"/>
</dbReference>
<reference evidence="14" key="1">
    <citation type="submission" date="2020-05" db="EMBL/GenBank/DDBJ databases">
        <title>Frigoriglobus tundricola gen. nov., sp. nov., a psychrotolerant cellulolytic planctomycete of the family Gemmataceae with two divergent copies of 16S rRNA gene.</title>
        <authorList>
            <person name="Kulichevskaya I.S."/>
            <person name="Ivanova A.A."/>
            <person name="Naumoff D.G."/>
            <person name="Beletsky A.V."/>
            <person name="Rijpstra W.I.C."/>
            <person name="Sinninghe Damste J.S."/>
            <person name="Mardanov A.V."/>
            <person name="Ravin N.V."/>
            <person name="Dedysh S.N."/>
        </authorList>
    </citation>
    <scope>NUCLEOTIDE SEQUENCE [LARGE SCALE GENOMIC DNA]</scope>
    <source>
        <strain evidence="14">PL17</strain>
    </source>
</reference>
<feature type="region of interest" description="Disordered" evidence="10">
    <location>
        <begin position="396"/>
        <end position="447"/>
    </location>
</feature>
<evidence type="ECO:0000259" key="11">
    <source>
        <dbReference type="Pfam" id="PF00370"/>
    </source>
</evidence>
<feature type="compositionally biased region" description="Pro residues" evidence="10">
    <location>
        <begin position="401"/>
        <end position="414"/>
    </location>
</feature>
<keyword evidence="6" id="KW-0319">Glycerol metabolism</keyword>
<accession>A0A6M5YUC5</accession>
<keyword evidence="5 9" id="KW-0418">Kinase</keyword>
<evidence type="ECO:0000256" key="2">
    <source>
        <dbReference type="ARBA" id="ARBA00009589"/>
    </source>
</evidence>
<dbReference type="GO" id="GO:0005829">
    <property type="term" value="C:cytosol"/>
    <property type="evidence" value="ECO:0007669"/>
    <property type="project" value="TreeGrafter"/>
</dbReference>
<evidence type="ECO:0000313" key="14">
    <source>
        <dbReference type="Proteomes" id="UP000503447"/>
    </source>
</evidence>
<keyword evidence="14" id="KW-1185">Reference proteome</keyword>
<protein>
    <submittedName>
        <fullName evidence="13">Glycerol kinase</fullName>
        <ecNumber evidence="13">2.7.1.30</ecNumber>
    </submittedName>
</protein>
<dbReference type="EC" id="2.7.1.30" evidence="13"/>
<dbReference type="KEGG" id="ftj:FTUN_4069"/>
<dbReference type="InterPro" id="IPR023214">
    <property type="entry name" value="HAD_sf"/>
</dbReference>
<keyword evidence="7" id="KW-0067">ATP-binding</keyword>
<keyword evidence="4" id="KW-0547">Nucleotide-binding</keyword>
<evidence type="ECO:0000256" key="5">
    <source>
        <dbReference type="ARBA" id="ARBA00022777"/>
    </source>
</evidence>
<dbReference type="InterPro" id="IPR005999">
    <property type="entry name" value="Glycerol_kin"/>
</dbReference>
<evidence type="ECO:0000256" key="10">
    <source>
        <dbReference type="SAM" id="MobiDB-lite"/>
    </source>
</evidence>
<dbReference type="EMBL" id="CP053452">
    <property type="protein sequence ID" value="QJW96512.1"/>
    <property type="molecule type" value="Genomic_DNA"/>
</dbReference>
<dbReference type="NCBIfam" id="TIGR01311">
    <property type="entry name" value="glycerol_kin"/>
    <property type="match status" value="1"/>
</dbReference>
<proteinExistence type="inferred from homology"/>
<dbReference type="GO" id="GO:0005524">
    <property type="term" value="F:ATP binding"/>
    <property type="evidence" value="ECO:0007669"/>
    <property type="project" value="UniProtKB-KW"/>
</dbReference>
<dbReference type="GO" id="GO:0019563">
    <property type="term" value="P:glycerol catabolic process"/>
    <property type="evidence" value="ECO:0007669"/>
    <property type="project" value="TreeGrafter"/>
</dbReference>
<evidence type="ECO:0000256" key="4">
    <source>
        <dbReference type="ARBA" id="ARBA00022741"/>
    </source>
</evidence>
<dbReference type="Gene3D" id="3.40.50.1000">
    <property type="entry name" value="HAD superfamily/HAD-like"/>
    <property type="match status" value="1"/>
</dbReference>
<evidence type="ECO:0000313" key="13">
    <source>
        <dbReference type="EMBL" id="QJW96512.1"/>
    </source>
</evidence>
<dbReference type="PANTHER" id="PTHR10196:SF78">
    <property type="entry name" value="GLYCEROL KINASE"/>
    <property type="match status" value="1"/>
</dbReference>
<dbReference type="Gene3D" id="1.10.40.40">
    <property type="entry name" value="Deoxyribonucleotidase, domain 2"/>
    <property type="match status" value="1"/>
</dbReference>
<dbReference type="GO" id="GO:0006072">
    <property type="term" value="P:glycerol-3-phosphate metabolic process"/>
    <property type="evidence" value="ECO:0007669"/>
    <property type="project" value="InterPro"/>
</dbReference>
<dbReference type="GO" id="GO:0004370">
    <property type="term" value="F:glycerol kinase activity"/>
    <property type="evidence" value="ECO:0007669"/>
    <property type="project" value="UniProtKB-EC"/>
</dbReference>
<dbReference type="PANTHER" id="PTHR10196">
    <property type="entry name" value="SUGAR KINASE"/>
    <property type="match status" value="1"/>
</dbReference>
<feature type="active site" description="Proton donor" evidence="8">
    <location>
        <position position="582"/>
    </location>
</feature>
<dbReference type="InterPro" id="IPR010708">
    <property type="entry name" value="5'(3')-deoxyribonucleotidase"/>
</dbReference>
<dbReference type="Gene3D" id="3.30.420.40">
    <property type="match status" value="2"/>
</dbReference>
<name>A0A6M5YUC5_9BACT</name>